<organism evidence="1 2">
    <name type="scientific">Pseudonocardia broussonetiae</name>
    <dbReference type="NCBI Taxonomy" id="2736640"/>
    <lineage>
        <taxon>Bacteria</taxon>
        <taxon>Bacillati</taxon>
        <taxon>Actinomycetota</taxon>
        <taxon>Actinomycetes</taxon>
        <taxon>Pseudonocardiales</taxon>
        <taxon>Pseudonocardiaceae</taxon>
        <taxon>Pseudonocardia</taxon>
    </lineage>
</organism>
<keyword evidence="2" id="KW-1185">Reference proteome</keyword>
<dbReference type="KEGG" id="pbro:HOP40_06805"/>
<sequence length="204" mass="22482">MENWSGGDGFEDIPFNDARGRMRPNLHSLLCAIGLIDASRPVETLFKSDEKLLGFASIVRCSVEILTGGDWKGSGSRILSRTVSARPRFLRECVNRHLRDALPQSVELIILLGAEVGYVREMREFLASEVMPPKIEYVYQALGRTVVHLPHPSGEASGFVKVFCGEKEKPGQNEGSMIECRRQVVPAVAKLLPSLGRPNDAVGH</sequence>
<gene>
    <name evidence="1" type="ORF">HOP40_06805</name>
</gene>
<dbReference type="EMBL" id="CP053564">
    <property type="protein sequence ID" value="QJY45550.1"/>
    <property type="molecule type" value="Genomic_DNA"/>
</dbReference>
<accession>A0A6M6JEP3</accession>
<name>A0A6M6JEP3_9PSEU</name>
<evidence type="ECO:0000313" key="1">
    <source>
        <dbReference type="EMBL" id="QJY45550.1"/>
    </source>
</evidence>
<dbReference type="AlphaFoldDB" id="A0A6M6JEP3"/>
<evidence type="ECO:0008006" key="3">
    <source>
        <dbReference type="Google" id="ProtNLM"/>
    </source>
</evidence>
<protein>
    <recommendedName>
        <fullName evidence="3">Uracil-DNA glycosylase-like domain-containing protein</fullName>
    </recommendedName>
</protein>
<dbReference type="Proteomes" id="UP000505377">
    <property type="component" value="Chromosome"/>
</dbReference>
<dbReference type="RefSeq" id="WP_172155731.1">
    <property type="nucleotide sequence ID" value="NZ_CP053564.1"/>
</dbReference>
<reference evidence="1 2" key="1">
    <citation type="submission" date="2020-05" db="EMBL/GenBank/DDBJ databases">
        <authorList>
            <person name="Mo P."/>
        </authorList>
    </citation>
    <scope>NUCLEOTIDE SEQUENCE [LARGE SCALE GENOMIC DNA]</scope>
    <source>
        <strain evidence="1 2">Gen01</strain>
    </source>
</reference>
<evidence type="ECO:0000313" key="2">
    <source>
        <dbReference type="Proteomes" id="UP000505377"/>
    </source>
</evidence>
<proteinExistence type="predicted"/>